<feature type="chain" id="PRO_5020303319" description="MARVEL domain-containing protein" evidence="3">
    <location>
        <begin position="33"/>
        <end position="303"/>
    </location>
</feature>
<dbReference type="VEuPathDB" id="FungiDB:TREMEDRAFT_19925"/>
<dbReference type="EMBL" id="SDIL01000003">
    <property type="protein sequence ID" value="RXK42097.1"/>
    <property type="molecule type" value="Genomic_DNA"/>
</dbReference>
<accession>A0A4V1M4Z6</accession>
<keyword evidence="2" id="KW-0472">Membrane</keyword>
<dbReference type="InParanoid" id="A0A4V1M4Z6"/>
<feature type="signal peptide" evidence="3">
    <location>
        <begin position="1"/>
        <end position="32"/>
    </location>
</feature>
<feature type="region of interest" description="Disordered" evidence="1">
    <location>
        <begin position="195"/>
        <end position="303"/>
    </location>
</feature>
<feature type="compositionally biased region" description="Low complexity" evidence="1">
    <location>
        <begin position="211"/>
        <end position="229"/>
    </location>
</feature>
<keyword evidence="3" id="KW-0732">Signal</keyword>
<comment type="caution">
    <text evidence="4">The sequence shown here is derived from an EMBL/GenBank/DDBJ whole genome shotgun (WGS) entry which is preliminary data.</text>
</comment>
<dbReference type="Proteomes" id="UP000289152">
    <property type="component" value="Unassembled WGS sequence"/>
</dbReference>
<evidence type="ECO:0000313" key="5">
    <source>
        <dbReference type="Proteomes" id="UP000289152"/>
    </source>
</evidence>
<sequence>MSRFVYFLVPSLKAFTCFWALVTMAVAAATQAKLNDIYGTDYVNDTNLAAGNAIIATGVLTMIYLAVALTLLFLTPSSILISVMVDTICLGFLFILSLGSTAAESTEASDFSNCSGYDVCDLGSATIGLAWVLTFLLLAILLLEVIYTVIHYGRSWPTWRTPIHQLLEYGTPSTTTRPGAGVDLVGGQAEQGVAMGSVGPTVTPFPPSTGQNSQPTQMTQQQSVQPMNQGYPHSAVTPTQEYTQSSPTQPTLTDQQSTPPSLGPNAFPTPQPTGLPAGNEKAAYAAAQDQVAGRALPQPPVTE</sequence>
<evidence type="ECO:0000313" key="4">
    <source>
        <dbReference type="EMBL" id="RXK42097.1"/>
    </source>
</evidence>
<feature type="transmembrane region" description="Helical" evidence="2">
    <location>
        <begin position="53"/>
        <end position="74"/>
    </location>
</feature>
<proteinExistence type="predicted"/>
<dbReference type="OrthoDB" id="2596424at2759"/>
<feature type="transmembrane region" description="Helical" evidence="2">
    <location>
        <begin position="81"/>
        <end position="102"/>
    </location>
</feature>
<feature type="transmembrane region" description="Helical" evidence="2">
    <location>
        <begin position="122"/>
        <end position="150"/>
    </location>
</feature>
<dbReference type="AlphaFoldDB" id="A0A4V1M4Z6"/>
<keyword evidence="5" id="KW-1185">Reference proteome</keyword>
<keyword evidence="2" id="KW-0812">Transmembrane</keyword>
<keyword evidence="2" id="KW-1133">Transmembrane helix</keyword>
<reference evidence="4 5" key="1">
    <citation type="submission" date="2016-06" db="EMBL/GenBank/DDBJ databases">
        <title>Evolution of pathogenesis and genome organization in the Tremellales.</title>
        <authorList>
            <person name="Cuomo C."/>
            <person name="Litvintseva A."/>
            <person name="Heitman J."/>
            <person name="Chen Y."/>
            <person name="Sun S."/>
            <person name="Springer D."/>
            <person name="Dromer F."/>
            <person name="Young S."/>
            <person name="Zeng Q."/>
            <person name="Chapman S."/>
            <person name="Gujja S."/>
            <person name="Saif S."/>
            <person name="Birren B."/>
        </authorList>
    </citation>
    <scope>NUCLEOTIDE SEQUENCE [LARGE SCALE GENOMIC DNA]</scope>
    <source>
        <strain evidence="4 5">ATCC 28783</strain>
    </source>
</reference>
<evidence type="ECO:0000256" key="2">
    <source>
        <dbReference type="SAM" id="Phobius"/>
    </source>
</evidence>
<evidence type="ECO:0000256" key="1">
    <source>
        <dbReference type="SAM" id="MobiDB-lite"/>
    </source>
</evidence>
<evidence type="ECO:0008006" key="6">
    <source>
        <dbReference type="Google" id="ProtNLM"/>
    </source>
</evidence>
<organism evidence="4 5">
    <name type="scientific">Tremella mesenterica</name>
    <name type="common">Jelly fungus</name>
    <dbReference type="NCBI Taxonomy" id="5217"/>
    <lineage>
        <taxon>Eukaryota</taxon>
        <taxon>Fungi</taxon>
        <taxon>Dikarya</taxon>
        <taxon>Basidiomycota</taxon>
        <taxon>Agaricomycotina</taxon>
        <taxon>Tremellomycetes</taxon>
        <taxon>Tremellales</taxon>
        <taxon>Tremellaceae</taxon>
        <taxon>Tremella</taxon>
    </lineage>
</organism>
<gene>
    <name evidence="4" type="ORF">M231_00454</name>
</gene>
<name>A0A4V1M4Z6_TREME</name>
<evidence type="ECO:0000256" key="3">
    <source>
        <dbReference type="SAM" id="SignalP"/>
    </source>
</evidence>
<feature type="compositionally biased region" description="Low complexity" evidence="1">
    <location>
        <begin position="282"/>
        <end position="295"/>
    </location>
</feature>
<feature type="compositionally biased region" description="Polar residues" evidence="1">
    <location>
        <begin position="236"/>
        <end position="260"/>
    </location>
</feature>
<protein>
    <recommendedName>
        <fullName evidence="6">MARVEL domain-containing protein</fullName>
    </recommendedName>
</protein>